<feature type="transmembrane region" description="Helical" evidence="9">
    <location>
        <begin position="40"/>
        <end position="61"/>
    </location>
</feature>
<organism evidence="10 11">
    <name type="scientific">Flammeovirga aprica JL-4</name>
    <dbReference type="NCBI Taxonomy" id="694437"/>
    <lineage>
        <taxon>Bacteria</taxon>
        <taxon>Pseudomonadati</taxon>
        <taxon>Bacteroidota</taxon>
        <taxon>Cytophagia</taxon>
        <taxon>Cytophagales</taxon>
        <taxon>Flammeovirgaceae</taxon>
        <taxon>Flammeovirga</taxon>
    </lineage>
</organism>
<evidence type="ECO:0000313" key="11">
    <source>
        <dbReference type="Proteomes" id="UP000576082"/>
    </source>
</evidence>
<dbReference type="InterPro" id="IPR018107">
    <property type="entry name" value="Na-dicarboxylate_symporter_CS"/>
</dbReference>
<accession>A0A7X9RXZ4</accession>
<comment type="caution">
    <text evidence="10">The sequence shown here is derived from an EMBL/GenBank/DDBJ whole genome shotgun (WGS) entry which is preliminary data.</text>
</comment>
<evidence type="ECO:0000256" key="3">
    <source>
        <dbReference type="ARBA" id="ARBA00022475"/>
    </source>
</evidence>
<feature type="transmembrane region" description="Helical" evidence="9">
    <location>
        <begin position="7"/>
        <end position="28"/>
    </location>
</feature>
<gene>
    <name evidence="10" type="ORF">HHU12_22860</name>
</gene>
<dbReference type="Proteomes" id="UP000576082">
    <property type="component" value="Unassembled WGS sequence"/>
</dbReference>
<dbReference type="InterPro" id="IPR050746">
    <property type="entry name" value="DAACS"/>
</dbReference>
<keyword evidence="3" id="KW-1003">Cell membrane</keyword>
<dbReference type="PROSITE" id="PS00714">
    <property type="entry name" value="NA_DICARBOXYL_SYMP_2"/>
    <property type="match status" value="1"/>
</dbReference>
<keyword evidence="6 9" id="KW-1133">Transmembrane helix</keyword>
<keyword evidence="11" id="KW-1185">Reference proteome</keyword>
<dbReference type="SUPFAM" id="SSF118215">
    <property type="entry name" value="Proton glutamate symport protein"/>
    <property type="match status" value="1"/>
</dbReference>
<reference evidence="10 11" key="1">
    <citation type="submission" date="2020-04" db="EMBL/GenBank/DDBJ databases">
        <title>Flammeovirga sp. SR4, a novel species isolated from seawater.</title>
        <authorList>
            <person name="Wang X."/>
        </authorList>
    </citation>
    <scope>NUCLEOTIDE SEQUENCE [LARGE SCALE GENOMIC DNA]</scope>
    <source>
        <strain evidence="10 11">ATCC 23126</strain>
    </source>
</reference>
<dbReference type="GO" id="GO:0005886">
    <property type="term" value="C:plasma membrane"/>
    <property type="evidence" value="ECO:0007669"/>
    <property type="project" value="UniProtKB-SubCell"/>
</dbReference>
<feature type="transmembrane region" description="Helical" evidence="9">
    <location>
        <begin position="240"/>
        <end position="260"/>
    </location>
</feature>
<dbReference type="PANTHER" id="PTHR11958:SF63">
    <property type="entry name" value="AMINO ACID TRANSPORTER"/>
    <property type="match status" value="1"/>
</dbReference>
<comment type="subcellular location">
    <subcellularLocation>
        <location evidence="1">Cell membrane</location>
        <topology evidence="1">Multi-pass membrane protein</topology>
    </subcellularLocation>
</comment>
<keyword evidence="8" id="KW-0325">Glycoprotein</keyword>
<dbReference type="GO" id="GO:1902475">
    <property type="term" value="P:L-alpha-amino acid transmembrane transport"/>
    <property type="evidence" value="ECO:0007669"/>
    <property type="project" value="UniProtKB-ARBA"/>
</dbReference>
<evidence type="ECO:0000256" key="6">
    <source>
        <dbReference type="ARBA" id="ARBA00022989"/>
    </source>
</evidence>
<dbReference type="GO" id="GO:0015293">
    <property type="term" value="F:symporter activity"/>
    <property type="evidence" value="ECO:0007669"/>
    <property type="project" value="UniProtKB-KW"/>
</dbReference>
<evidence type="ECO:0000256" key="7">
    <source>
        <dbReference type="ARBA" id="ARBA00023136"/>
    </source>
</evidence>
<keyword evidence="4 9" id="KW-0812">Transmembrane</keyword>
<evidence type="ECO:0000256" key="5">
    <source>
        <dbReference type="ARBA" id="ARBA00022847"/>
    </source>
</evidence>
<dbReference type="Gene3D" id="1.10.3860.10">
    <property type="entry name" value="Sodium:dicarboxylate symporter"/>
    <property type="match status" value="1"/>
</dbReference>
<evidence type="ECO:0000256" key="9">
    <source>
        <dbReference type="SAM" id="Phobius"/>
    </source>
</evidence>
<dbReference type="PRINTS" id="PR00173">
    <property type="entry name" value="EDTRNSPORT"/>
</dbReference>
<dbReference type="Pfam" id="PF00375">
    <property type="entry name" value="SDF"/>
    <property type="match status" value="1"/>
</dbReference>
<evidence type="ECO:0000256" key="8">
    <source>
        <dbReference type="ARBA" id="ARBA00023180"/>
    </source>
</evidence>
<keyword evidence="2" id="KW-0813">Transport</keyword>
<dbReference type="PANTHER" id="PTHR11958">
    <property type="entry name" value="SODIUM/DICARBOXYLATE SYMPORTER-RELATED"/>
    <property type="match status" value="1"/>
</dbReference>
<evidence type="ECO:0000256" key="4">
    <source>
        <dbReference type="ARBA" id="ARBA00022692"/>
    </source>
</evidence>
<proteinExistence type="predicted"/>
<sequence length="436" mass="46682">MKKLALHWKIIIGMVLGLLLGLFISYTGNAQFSNDWIKPFGTIFIRLLKLIAVPLVLISLVNGVASMTDLSKLSKMGGRAVGIYLITTIIAVTIGLILVNVFQPGAGFSEEMRASFIERFADSASTRVAQASEVQQRSPLQPLLDMVPGNIFNAMSNNSNMLQVIFFAILFGVSLVAIPTEHGKAVKDLFQSLDKIILKMVDLIMQFAPFGVFALIASLITDFTGNDPSKATELLLTLGFYSLVVIIGLLIMVAVVYPSILRIFAKVNFSRFIRGIFPAQMMAFSTSSSAAALPVTMKQVEEELGVSEETTSFVLPLGATVNMDGTSLYQGVAAVFIAQVFGEDLTLADQISIVITATLASIGSAAVPGAGIIMLIIVLEQVGLPTEGIALILAPDRILDMFRTVVNVTGDSTVAILVDKSVGNKPSIEGTEVELK</sequence>
<name>A0A7X9RXZ4_9BACT</name>
<feature type="transmembrane region" description="Helical" evidence="9">
    <location>
        <begin position="200"/>
        <end position="220"/>
    </location>
</feature>
<evidence type="ECO:0000256" key="1">
    <source>
        <dbReference type="ARBA" id="ARBA00004651"/>
    </source>
</evidence>
<dbReference type="EMBL" id="JABANE010000076">
    <property type="protein sequence ID" value="NME70833.1"/>
    <property type="molecule type" value="Genomic_DNA"/>
</dbReference>
<keyword evidence="5" id="KW-0769">Symport</keyword>
<dbReference type="GO" id="GO:0006835">
    <property type="term" value="P:dicarboxylic acid transport"/>
    <property type="evidence" value="ECO:0007669"/>
    <property type="project" value="UniProtKB-ARBA"/>
</dbReference>
<dbReference type="InterPro" id="IPR036458">
    <property type="entry name" value="Na:dicarbo_symporter_sf"/>
</dbReference>
<dbReference type="AlphaFoldDB" id="A0A7X9RXZ4"/>
<evidence type="ECO:0000256" key="2">
    <source>
        <dbReference type="ARBA" id="ARBA00022448"/>
    </source>
</evidence>
<feature type="transmembrane region" description="Helical" evidence="9">
    <location>
        <begin position="161"/>
        <end position="179"/>
    </location>
</feature>
<evidence type="ECO:0000313" key="10">
    <source>
        <dbReference type="EMBL" id="NME70833.1"/>
    </source>
</evidence>
<dbReference type="InterPro" id="IPR001991">
    <property type="entry name" value="Na-dicarboxylate_symporter"/>
</dbReference>
<protein>
    <submittedName>
        <fullName evidence="10">Dicarboxylate/amino acid:cation symporter</fullName>
    </submittedName>
</protein>
<dbReference type="RefSeq" id="WP_169659063.1">
    <property type="nucleotide sequence ID" value="NZ_JABANE010000076.1"/>
</dbReference>
<feature type="transmembrane region" description="Helical" evidence="9">
    <location>
        <begin position="81"/>
        <end position="102"/>
    </location>
</feature>
<keyword evidence="7 9" id="KW-0472">Membrane</keyword>
<feature type="transmembrane region" description="Helical" evidence="9">
    <location>
        <begin position="351"/>
        <end position="379"/>
    </location>
</feature>
<dbReference type="FunFam" id="1.10.3860.10:FF:000001">
    <property type="entry name" value="C4-dicarboxylate transport protein"/>
    <property type="match status" value="1"/>
</dbReference>